<dbReference type="SMART" id="SM00047">
    <property type="entry name" value="LYZ2"/>
    <property type="match status" value="1"/>
</dbReference>
<evidence type="ECO:0000256" key="6">
    <source>
        <dbReference type="SAM" id="SignalP"/>
    </source>
</evidence>
<keyword evidence="1" id="KW-0929">Antimicrobial</keyword>
<dbReference type="CDD" id="cd00118">
    <property type="entry name" value="LysM"/>
    <property type="match status" value="1"/>
</dbReference>
<evidence type="ECO:0000256" key="4">
    <source>
        <dbReference type="ARBA" id="ARBA00032108"/>
    </source>
</evidence>
<evidence type="ECO:0000256" key="2">
    <source>
        <dbReference type="ARBA" id="ARBA00022638"/>
    </source>
</evidence>
<proteinExistence type="predicted"/>
<evidence type="ECO:0000259" key="7">
    <source>
        <dbReference type="PROSITE" id="PS51782"/>
    </source>
</evidence>
<dbReference type="PROSITE" id="PS51782">
    <property type="entry name" value="LYSM"/>
    <property type="match status" value="1"/>
</dbReference>
<feature type="coiled-coil region" evidence="5">
    <location>
        <begin position="197"/>
        <end position="224"/>
    </location>
</feature>
<gene>
    <name evidence="8" type="ORF">SAMN05421738_11456</name>
</gene>
<dbReference type="Gene3D" id="1.10.530.10">
    <property type="match status" value="1"/>
</dbReference>
<dbReference type="InterPro" id="IPR036779">
    <property type="entry name" value="LysM_dom_sf"/>
</dbReference>
<keyword evidence="3 8" id="KW-0378">Hydrolase</keyword>
<evidence type="ECO:0000256" key="1">
    <source>
        <dbReference type="ARBA" id="ARBA00022529"/>
    </source>
</evidence>
<dbReference type="PANTHER" id="PTHR33308">
    <property type="entry name" value="PEPTIDOGLYCAN HYDROLASE FLGJ"/>
    <property type="match status" value="1"/>
</dbReference>
<protein>
    <recommendedName>
        <fullName evidence="4">Peptidoglycan hydrolase</fullName>
    </recommendedName>
</protein>
<reference evidence="9" key="1">
    <citation type="submission" date="2016-10" db="EMBL/GenBank/DDBJ databases">
        <authorList>
            <person name="Varghese N."/>
            <person name="Submissions S."/>
        </authorList>
    </citation>
    <scope>NUCLEOTIDE SEQUENCE [LARGE SCALE GENOMIC DNA]</scope>
    <source>
        <strain evidence="9">XJ109</strain>
    </source>
</reference>
<name>A0A1I4ZTK7_9FLAO</name>
<evidence type="ECO:0000256" key="3">
    <source>
        <dbReference type="ARBA" id="ARBA00022801"/>
    </source>
</evidence>
<sequence length="367" mass="41862">MKKLLLVFGFVISIALQAQESRDVSYIRKHAILAVEEMQLYKVPASITLAQGLLETGGGQSKLADQANNHFGIKCKGPEEWPNDMPRIYHDDDARGECFRKYGSVEESYRDHSKFLALRPYYKALFNLNQTDYKAWANGLKKSGYATDPSYASKLISRIEKYNLDQFDQISTEEVYAKLYHLYNNQDDNLLAKNSSKQLKKEERKEERNEIKDLKNEVSLASNKSIDVVSTTDNSQINNRTVTYETRPMNPTLRIKRHKNNIPYIVALAGESIGTIAKTYNKAPSDLASFNEIQMGSKLYDGQIVFFGKKKAKGSETTYKVQNGDDMYTISQRFGVKINSLYKLNKMEPGDQPKIGQRINLKTKVRS</sequence>
<dbReference type="GO" id="GO:0004040">
    <property type="term" value="F:amidase activity"/>
    <property type="evidence" value="ECO:0007669"/>
    <property type="project" value="InterPro"/>
</dbReference>
<accession>A0A1I4ZTK7</accession>
<dbReference type="Gene3D" id="3.10.350.10">
    <property type="entry name" value="LysM domain"/>
    <property type="match status" value="1"/>
</dbReference>
<dbReference type="Pfam" id="PF01476">
    <property type="entry name" value="LysM"/>
    <property type="match status" value="2"/>
</dbReference>
<feature type="chain" id="PRO_5011510409" description="Peptidoglycan hydrolase" evidence="6">
    <location>
        <begin position="19"/>
        <end position="367"/>
    </location>
</feature>
<organism evidence="8 9">
    <name type="scientific">Algoriella xinjiangensis</name>
    <dbReference type="NCBI Taxonomy" id="684065"/>
    <lineage>
        <taxon>Bacteria</taxon>
        <taxon>Pseudomonadati</taxon>
        <taxon>Bacteroidota</taxon>
        <taxon>Flavobacteriia</taxon>
        <taxon>Flavobacteriales</taxon>
        <taxon>Weeksellaceae</taxon>
        <taxon>Algoriella</taxon>
    </lineage>
</organism>
<dbReference type="PANTHER" id="PTHR33308:SF9">
    <property type="entry name" value="PEPTIDOGLYCAN HYDROLASE FLGJ"/>
    <property type="match status" value="1"/>
</dbReference>
<evidence type="ECO:0000256" key="5">
    <source>
        <dbReference type="SAM" id="Coils"/>
    </source>
</evidence>
<dbReference type="Proteomes" id="UP000199149">
    <property type="component" value="Unassembled WGS sequence"/>
</dbReference>
<feature type="signal peptide" evidence="6">
    <location>
        <begin position="1"/>
        <end position="18"/>
    </location>
</feature>
<evidence type="ECO:0000313" key="9">
    <source>
        <dbReference type="Proteomes" id="UP000199149"/>
    </source>
</evidence>
<feature type="domain" description="LysM" evidence="7">
    <location>
        <begin position="317"/>
        <end position="361"/>
    </location>
</feature>
<keyword evidence="9" id="KW-1185">Reference proteome</keyword>
<dbReference type="AlphaFoldDB" id="A0A1I4ZTK7"/>
<dbReference type="InterPro" id="IPR018392">
    <property type="entry name" value="LysM"/>
</dbReference>
<keyword evidence="5" id="KW-0175">Coiled coil</keyword>
<dbReference type="GO" id="GO:0042742">
    <property type="term" value="P:defense response to bacterium"/>
    <property type="evidence" value="ECO:0007669"/>
    <property type="project" value="UniProtKB-KW"/>
</dbReference>
<dbReference type="STRING" id="684065.SAMN05421738_11456"/>
<dbReference type="Pfam" id="PF01832">
    <property type="entry name" value="Glucosaminidase"/>
    <property type="match status" value="1"/>
</dbReference>
<dbReference type="RefSeq" id="WP_092909313.1">
    <property type="nucleotide sequence ID" value="NZ_FOUZ01000014.1"/>
</dbReference>
<dbReference type="SUPFAM" id="SSF54106">
    <property type="entry name" value="LysM domain"/>
    <property type="match status" value="1"/>
</dbReference>
<dbReference type="EMBL" id="FOUZ01000014">
    <property type="protein sequence ID" value="SFN53497.1"/>
    <property type="molecule type" value="Genomic_DNA"/>
</dbReference>
<dbReference type="InterPro" id="IPR002901">
    <property type="entry name" value="MGlyc_endo_b_GlcNAc-like_dom"/>
</dbReference>
<keyword evidence="2" id="KW-0081">Bacteriolytic enzyme</keyword>
<evidence type="ECO:0000313" key="8">
    <source>
        <dbReference type="EMBL" id="SFN53497.1"/>
    </source>
</evidence>
<dbReference type="SMART" id="SM00257">
    <property type="entry name" value="LysM"/>
    <property type="match status" value="2"/>
</dbReference>
<dbReference type="OrthoDB" id="977752at2"/>
<keyword evidence="6" id="KW-0732">Signal</keyword>
<dbReference type="InterPro" id="IPR051056">
    <property type="entry name" value="Glycosyl_Hydrolase_73"/>
</dbReference>
<dbReference type="GO" id="GO:0031640">
    <property type="term" value="P:killing of cells of another organism"/>
    <property type="evidence" value="ECO:0007669"/>
    <property type="project" value="UniProtKB-KW"/>
</dbReference>